<dbReference type="EMBL" id="SLUB01000045">
    <property type="protein sequence ID" value="THE10510.1"/>
    <property type="molecule type" value="Genomic_DNA"/>
</dbReference>
<comment type="caution">
    <text evidence="5">The sequence shown here is derived from an EMBL/GenBank/DDBJ whole genome shotgun (WGS) entry which is preliminary data.</text>
</comment>
<evidence type="ECO:0000313" key="5">
    <source>
        <dbReference type="EMBL" id="THE10510.1"/>
    </source>
</evidence>
<evidence type="ECO:0000256" key="2">
    <source>
        <dbReference type="ARBA" id="ARBA00023002"/>
    </source>
</evidence>
<dbReference type="GO" id="GO:0000166">
    <property type="term" value="F:nucleotide binding"/>
    <property type="evidence" value="ECO:0007669"/>
    <property type="project" value="InterPro"/>
</dbReference>
<dbReference type="InterPro" id="IPR055170">
    <property type="entry name" value="GFO_IDH_MocA-like_dom"/>
</dbReference>
<dbReference type="PANTHER" id="PTHR22604:SF105">
    <property type="entry name" value="TRANS-1,2-DIHYDROBENZENE-1,2-DIOL DEHYDROGENASE"/>
    <property type="match status" value="1"/>
</dbReference>
<name>A0A4S3PLY1_9BACI</name>
<dbReference type="SUPFAM" id="SSF51735">
    <property type="entry name" value="NAD(P)-binding Rossmann-fold domains"/>
    <property type="match status" value="1"/>
</dbReference>
<organism evidence="5 6">
    <name type="scientific">Bacillus timonensis</name>
    <dbReference type="NCBI Taxonomy" id="1033734"/>
    <lineage>
        <taxon>Bacteria</taxon>
        <taxon>Bacillati</taxon>
        <taxon>Bacillota</taxon>
        <taxon>Bacilli</taxon>
        <taxon>Bacillales</taxon>
        <taxon>Bacillaceae</taxon>
        <taxon>Bacillus</taxon>
    </lineage>
</organism>
<dbReference type="Pfam" id="PF01408">
    <property type="entry name" value="GFO_IDH_MocA"/>
    <property type="match status" value="1"/>
</dbReference>
<dbReference type="RefSeq" id="WP_136381043.1">
    <property type="nucleotide sequence ID" value="NZ_SLUB01000045.1"/>
</dbReference>
<keyword evidence="2" id="KW-0560">Oxidoreductase</keyword>
<dbReference type="AlphaFoldDB" id="A0A4S3PLY1"/>
<sequence length="329" mass="37085">MSKIRWGVLSTANIGRTQFIPALLRAKNSEIIAIASRGSKAHEVAKEFNIPRAYEDYNALLHDKDVDAVYIPLPNHLHKKWVIEASKQGKHVLCEKPATLTSDEVIEMVQICREQNVKFMEGFMYQFHPQHDRVKEIITSGEIGEVKLIRASHSYYMENRDTNIRMRKEMGGGSLYDVGCYAIHAIRNISHSEPIEVRAHSQIDLVSGIDLSTHGYFDLANGIPAFFDCSFDMVRRQEYEVIGTKGTIRVPFAFRPDFNGHVGLVIVQTTGSTREEKIHGDIFLLEVEHFSNAILNDTHPINSGNSAIYNVRALEACYESIQAGALVKV</sequence>
<evidence type="ECO:0000259" key="3">
    <source>
        <dbReference type="Pfam" id="PF01408"/>
    </source>
</evidence>
<dbReference type="InterPro" id="IPR050984">
    <property type="entry name" value="Gfo/Idh/MocA_domain"/>
</dbReference>
<evidence type="ECO:0000313" key="6">
    <source>
        <dbReference type="Proteomes" id="UP000306477"/>
    </source>
</evidence>
<dbReference type="InterPro" id="IPR000683">
    <property type="entry name" value="Gfo/Idh/MocA-like_OxRdtase_N"/>
</dbReference>
<dbReference type="Pfam" id="PF22725">
    <property type="entry name" value="GFO_IDH_MocA_C3"/>
    <property type="match status" value="1"/>
</dbReference>
<protein>
    <submittedName>
        <fullName evidence="5">Gfo/Idh/MocA family oxidoreductase</fullName>
    </submittedName>
</protein>
<dbReference type="GO" id="GO:0016491">
    <property type="term" value="F:oxidoreductase activity"/>
    <property type="evidence" value="ECO:0007669"/>
    <property type="project" value="UniProtKB-KW"/>
</dbReference>
<reference evidence="5 6" key="1">
    <citation type="journal article" date="2019" name="Indoor Air">
        <title>Impacts of indoor surface finishes on bacterial viability.</title>
        <authorList>
            <person name="Hu J."/>
            <person name="Maamar S.B."/>
            <person name="Glawe A.J."/>
            <person name="Gottel N."/>
            <person name="Gilbert J.A."/>
            <person name="Hartmann E.M."/>
        </authorList>
    </citation>
    <scope>NUCLEOTIDE SEQUENCE [LARGE SCALE GENOMIC DNA]</scope>
    <source>
        <strain evidence="5 6">AF060A6</strain>
    </source>
</reference>
<dbReference type="InterPro" id="IPR036291">
    <property type="entry name" value="NAD(P)-bd_dom_sf"/>
</dbReference>
<proteinExistence type="inferred from homology"/>
<dbReference type="Proteomes" id="UP000306477">
    <property type="component" value="Unassembled WGS sequence"/>
</dbReference>
<dbReference type="OrthoDB" id="9815825at2"/>
<evidence type="ECO:0000256" key="1">
    <source>
        <dbReference type="ARBA" id="ARBA00010928"/>
    </source>
</evidence>
<accession>A0A4S3PLY1</accession>
<dbReference type="Gene3D" id="3.30.360.10">
    <property type="entry name" value="Dihydrodipicolinate Reductase, domain 2"/>
    <property type="match status" value="1"/>
</dbReference>
<dbReference type="Gene3D" id="3.40.50.720">
    <property type="entry name" value="NAD(P)-binding Rossmann-like Domain"/>
    <property type="match status" value="1"/>
</dbReference>
<evidence type="ECO:0000259" key="4">
    <source>
        <dbReference type="Pfam" id="PF22725"/>
    </source>
</evidence>
<dbReference type="SUPFAM" id="SSF55347">
    <property type="entry name" value="Glyceraldehyde-3-phosphate dehydrogenase-like, C-terminal domain"/>
    <property type="match status" value="1"/>
</dbReference>
<keyword evidence="6" id="KW-1185">Reference proteome</keyword>
<feature type="domain" description="Gfo/Idh/MocA-like oxidoreductase N-terminal" evidence="3">
    <location>
        <begin position="4"/>
        <end position="123"/>
    </location>
</feature>
<feature type="domain" description="GFO/IDH/MocA-like oxidoreductase" evidence="4">
    <location>
        <begin position="133"/>
        <end position="249"/>
    </location>
</feature>
<gene>
    <name evidence="5" type="ORF">E1I69_18485</name>
</gene>
<dbReference type="PANTHER" id="PTHR22604">
    <property type="entry name" value="OXIDOREDUCTASES"/>
    <property type="match status" value="1"/>
</dbReference>
<comment type="similarity">
    <text evidence="1">Belongs to the Gfo/Idh/MocA family.</text>
</comment>